<dbReference type="PANTHER" id="PTHR47959">
    <property type="entry name" value="ATP-DEPENDENT RNA HELICASE RHLE-RELATED"/>
    <property type="match status" value="1"/>
</dbReference>
<dbReference type="PROSITE" id="PS51192">
    <property type="entry name" value="HELICASE_ATP_BIND_1"/>
    <property type="match status" value="1"/>
</dbReference>
<dbReference type="InterPro" id="IPR027417">
    <property type="entry name" value="P-loop_NTPase"/>
</dbReference>
<proteinExistence type="inferred from homology"/>
<evidence type="ECO:0000259" key="11">
    <source>
        <dbReference type="PROSITE" id="PS51195"/>
    </source>
</evidence>
<evidence type="ECO:0000259" key="10">
    <source>
        <dbReference type="PROSITE" id="PS51194"/>
    </source>
</evidence>
<dbReference type="AlphaFoldDB" id="V8QU13"/>
<dbReference type="GO" id="GO:0005829">
    <property type="term" value="C:cytosol"/>
    <property type="evidence" value="ECO:0007669"/>
    <property type="project" value="TreeGrafter"/>
</dbReference>
<evidence type="ECO:0000313" key="13">
    <source>
        <dbReference type="Proteomes" id="UP000018733"/>
    </source>
</evidence>
<dbReference type="InterPro" id="IPR014014">
    <property type="entry name" value="RNA_helicase_DEAD_Q_motif"/>
</dbReference>
<comment type="caution">
    <text evidence="12">The sequence shown here is derived from an EMBL/GenBank/DDBJ whole genome shotgun (WGS) entry which is preliminary data.</text>
</comment>
<organism evidence="12 13">
    <name type="scientific">Advenella kashmirensis W13003</name>
    <dbReference type="NCBI Taxonomy" id="1424334"/>
    <lineage>
        <taxon>Bacteria</taxon>
        <taxon>Pseudomonadati</taxon>
        <taxon>Pseudomonadota</taxon>
        <taxon>Betaproteobacteria</taxon>
        <taxon>Burkholderiales</taxon>
        <taxon>Alcaligenaceae</taxon>
    </lineage>
</organism>
<dbReference type="PROSITE" id="PS51195">
    <property type="entry name" value="Q_MOTIF"/>
    <property type="match status" value="1"/>
</dbReference>
<dbReference type="eggNOG" id="COG0513">
    <property type="taxonomic scope" value="Bacteria"/>
</dbReference>
<evidence type="ECO:0000256" key="6">
    <source>
        <dbReference type="PROSITE-ProRule" id="PRU00552"/>
    </source>
</evidence>
<dbReference type="PANTHER" id="PTHR47959:SF17">
    <property type="entry name" value="ATP-DEPENDENT RNA HELICASE DEAD BOX FAMILY"/>
    <property type="match status" value="1"/>
</dbReference>
<dbReference type="Pfam" id="PF00271">
    <property type="entry name" value="Helicase_C"/>
    <property type="match status" value="1"/>
</dbReference>
<keyword evidence="13" id="KW-1185">Reference proteome</keyword>
<dbReference type="Proteomes" id="UP000018733">
    <property type="component" value="Unassembled WGS sequence"/>
</dbReference>
<gene>
    <name evidence="12" type="ORF">W822_09920</name>
</gene>
<feature type="domain" description="Helicase C-terminal" evidence="10">
    <location>
        <begin position="218"/>
        <end position="380"/>
    </location>
</feature>
<name>V8QU13_9BURK</name>
<comment type="similarity">
    <text evidence="5 7">Belongs to the DEAD box helicase family.</text>
</comment>
<dbReference type="InterPro" id="IPR044742">
    <property type="entry name" value="DEAD/DEAH_RhlB"/>
</dbReference>
<feature type="short sequence motif" description="Q motif" evidence="6">
    <location>
        <begin position="1"/>
        <end position="29"/>
    </location>
</feature>
<accession>V8QU13</accession>
<evidence type="ECO:0000256" key="1">
    <source>
        <dbReference type="ARBA" id="ARBA00022741"/>
    </source>
</evidence>
<dbReference type="STRING" id="1424334.W822_09920"/>
<sequence length="546" mass="58843">MSFDTLGLAPVLLAALNKAGFSEPTPVQTAAIPKALEGHDLIVSAQTGSGKTAAFMLPSLHRIAGMPGNKGVGVQVLVLTPTRELALQVAEATKSYGAGINDLRIATVVGGMPYGAQIKALSRRVDVLVATPGRLIDHLNARRVNLSRVHTLVLDEADRMLDMGFIDDIESIVAQTPGDRQTLMFSATFEGTVARMAAEMLNNPQRIDIASQKQKHANITQTLLYADDSGHKLRLLGHLLRDASMDQAIVFTSTKRGADALAERLEDEGFAASALHGDMNQRQRTRTLGMLQKGRLRVLVATDVAARGIDVQGISHAINFDLPMQAEDYVHRIGRTGRAGRNGQAFTLATHGERHKIRRIEQFTGQPMPAEVIPGLEPVKSAESGRGAGGKGRGGKPGGSRSGRPGGYSREKDHARSGFSHRKGGSAPSYGARENSRFADDRSERARPAKSYDAPRESLIDRAASSLSRNPFSSDRPRSEKSGFVKSETYAAPRKPRTEFAPAPSRKPRPSTRSDGDGFRGDRAGRSDKPGFSRNKKKPGSSRAWV</sequence>
<dbReference type="InterPro" id="IPR000629">
    <property type="entry name" value="RNA-helicase_DEAD-box_CS"/>
</dbReference>
<dbReference type="OrthoDB" id="8520957at2"/>
<protein>
    <submittedName>
        <fullName evidence="12">RNA helicase</fullName>
    </submittedName>
</protein>
<dbReference type="GO" id="GO:0003676">
    <property type="term" value="F:nucleic acid binding"/>
    <property type="evidence" value="ECO:0007669"/>
    <property type="project" value="InterPro"/>
</dbReference>
<dbReference type="GO" id="GO:0016787">
    <property type="term" value="F:hydrolase activity"/>
    <property type="evidence" value="ECO:0007669"/>
    <property type="project" value="UniProtKB-KW"/>
</dbReference>
<dbReference type="PROSITE" id="PS51194">
    <property type="entry name" value="HELICASE_CTER"/>
    <property type="match status" value="1"/>
</dbReference>
<dbReference type="InterPro" id="IPR001650">
    <property type="entry name" value="Helicase_C-like"/>
</dbReference>
<evidence type="ECO:0000256" key="8">
    <source>
        <dbReference type="SAM" id="MobiDB-lite"/>
    </source>
</evidence>
<keyword evidence="1 7" id="KW-0547">Nucleotide-binding</keyword>
<dbReference type="Pfam" id="PF00270">
    <property type="entry name" value="DEAD"/>
    <property type="match status" value="1"/>
</dbReference>
<dbReference type="PROSITE" id="PS00039">
    <property type="entry name" value="DEAD_ATP_HELICASE"/>
    <property type="match status" value="1"/>
</dbReference>
<dbReference type="GO" id="GO:0003724">
    <property type="term" value="F:RNA helicase activity"/>
    <property type="evidence" value="ECO:0007669"/>
    <property type="project" value="InterPro"/>
</dbReference>
<dbReference type="EMBL" id="AYXT01000009">
    <property type="protein sequence ID" value="ETF03112.1"/>
    <property type="molecule type" value="Genomic_DNA"/>
</dbReference>
<feature type="domain" description="DEAD-box RNA helicase Q" evidence="11">
    <location>
        <begin position="1"/>
        <end position="29"/>
    </location>
</feature>
<feature type="domain" description="Helicase ATP-binding" evidence="9">
    <location>
        <begin position="32"/>
        <end position="207"/>
    </location>
</feature>
<dbReference type="CDD" id="cd18787">
    <property type="entry name" value="SF2_C_DEAD"/>
    <property type="match status" value="1"/>
</dbReference>
<dbReference type="SMART" id="SM00487">
    <property type="entry name" value="DEXDc"/>
    <property type="match status" value="1"/>
</dbReference>
<dbReference type="InterPro" id="IPR050079">
    <property type="entry name" value="DEAD_box_RNA_helicase"/>
</dbReference>
<evidence type="ECO:0000256" key="4">
    <source>
        <dbReference type="ARBA" id="ARBA00022840"/>
    </source>
</evidence>
<dbReference type="HOGENOM" id="CLU_003041_28_3_4"/>
<evidence type="ECO:0000256" key="2">
    <source>
        <dbReference type="ARBA" id="ARBA00022801"/>
    </source>
</evidence>
<feature type="compositionally biased region" description="Gly residues" evidence="8">
    <location>
        <begin position="386"/>
        <end position="406"/>
    </location>
</feature>
<dbReference type="Gene3D" id="3.40.50.300">
    <property type="entry name" value="P-loop containing nucleotide triphosphate hydrolases"/>
    <property type="match status" value="2"/>
</dbReference>
<keyword evidence="2 7" id="KW-0378">Hydrolase</keyword>
<dbReference type="GO" id="GO:0005524">
    <property type="term" value="F:ATP binding"/>
    <property type="evidence" value="ECO:0007669"/>
    <property type="project" value="UniProtKB-KW"/>
</dbReference>
<evidence type="ECO:0000256" key="5">
    <source>
        <dbReference type="ARBA" id="ARBA00038437"/>
    </source>
</evidence>
<evidence type="ECO:0000313" key="12">
    <source>
        <dbReference type="EMBL" id="ETF03112.1"/>
    </source>
</evidence>
<dbReference type="RefSeq" id="WP_024004954.1">
    <property type="nucleotide sequence ID" value="NZ_KI650979.1"/>
</dbReference>
<dbReference type="SUPFAM" id="SSF52540">
    <property type="entry name" value="P-loop containing nucleoside triphosphate hydrolases"/>
    <property type="match status" value="1"/>
</dbReference>
<dbReference type="InterPro" id="IPR011545">
    <property type="entry name" value="DEAD/DEAH_box_helicase_dom"/>
</dbReference>
<feature type="region of interest" description="Disordered" evidence="8">
    <location>
        <begin position="363"/>
        <end position="546"/>
    </location>
</feature>
<evidence type="ECO:0000256" key="7">
    <source>
        <dbReference type="RuleBase" id="RU000492"/>
    </source>
</evidence>
<reference evidence="12 13" key="1">
    <citation type="journal article" date="2014" name="Genome Announc.">
        <title>Draft Genome Sequence of Advenella kashmirensis Strain W13003, a Polycyclic Aromatic Hydrocarbon-Degrading Bacterium.</title>
        <authorList>
            <person name="Wang X."/>
            <person name="Jin D."/>
            <person name="Zhou L."/>
            <person name="Wu L."/>
            <person name="An W."/>
            <person name="Zhao L."/>
        </authorList>
    </citation>
    <scope>NUCLEOTIDE SEQUENCE [LARGE SCALE GENOMIC DNA]</scope>
    <source>
        <strain evidence="12 13">W13003</strain>
    </source>
</reference>
<evidence type="ECO:0000259" key="9">
    <source>
        <dbReference type="PROSITE" id="PS51192"/>
    </source>
</evidence>
<dbReference type="PATRIC" id="fig|1424334.3.peg.1989"/>
<dbReference type="InterPro" id="IPR014001">
    <property type="entry name" value="Helicase_ATP-bd"/>
</dbReference>
<dbReference type="CDD" id="cd00268">
    <property type="entry name" value="DEADc"/>
    <property type="match status" value="1"/>
</dbReference>
<evidence type="ECO:0000256" key="3">
    <source>
        <dbReference type="ARBA" id="ARBA00022806"/>
    </source>
</evidence>
<dbReference type="SMART" id="SM00490">
    <property type="entry name" value="HELICc"/>
    <property type="match status" value="1"/>
</dbReference>
<keyword evidence="3 7" id="KW-0347">Helicase</keyword>
<keyword evidence="4 7" id="KW-0067">ATP-binding</keyword>
<feature type="compositionally biased region" description="Basic and acidic residues" evidence="8">
    <location>
        <begin position="434"/>
        <end position="447"/>
    </location>
</feature>
<feature type="compositionally biased region" description="Basic and acidic residues" evidence="8">
    <location>
        <begin position="512"/>
        <end position="531"/>
    </location>
</feature>